<feature type="compositionally biased region" description="Basic and acidic residues" evidence="1">
    <location>
        <begin position="65"/>
        <end position="77"/>
    </location>
</feature>
<feature type="compositionally biased region" description="Low complexity" evidence="1">
    <location>
        <begin position="17"/>
        <end position="29"/>
    </location>
</feature>
<protein>
    <submittedName>
        <fullName evidence="3">Uncharacterized protein</fullName>
    </submittedName>
</protein>
<dbReference type="AlphaFoldDB" id="A0A7E4VIA5"/>
<dbReference type="Proteomes" id="UP000492821">
    <property type="component" value="Unassembled WGS sequence"/>
</dbReference>
<feature type="region of interest" description="Disordered" evidence="1">
    <location>
        <begin position="1"/>
        <end position="44"/>
    </location>
</feature>
<evidence type="ECO:0000256" key="1">
    <source>
        <dbReference type="SAM" id="MobiDB-lite"/>
    </source>
</evidence>
<name>A0A7E4VIA5_PANRE</name>
<organism evidence="2 3">
    <name type="scientific">Panagrellus redivivus</name>
    <name type="common">Microworm</name>
    <dbReference type="NCBI Taxonomy" id="6233"/>
    <lineage>
        <taxon>Eukaryota</taxon>
        <taxon>Metazoa</taxon>
        <taxon>Ecdysozoa</taxon>
        <taxon>Nematoda</taxon>
        <taxon>Chromadorea</taxon>
        <taxon>Rhabditida</taxon>
        <taxon>Tylenchina</taxon>
        <taxon>Panagrolaimomorpha</taxon>
        <taxon>Panagrolaimoidea</taxon>
        <taxon>Panagrolaimidae</taxon>
        <taxon>Panagrellus</taxon>
    </lineage>
</organism>
<dbReference type="WBParaSite" id="Pan_g20518.t1">
    <property type="protein sequence ID" value="Pan_g20518.t1"/>
    <property type="gene ID" value="Pan_g20518"/>
</dbReference>
<proteinExistence type="predicted"/>
<feature type="region of interest" description="Disordered" evidence="1">
    <location>
        <begin position="58"/>
        <end position="84"/>
    </location>
</feature>
<accession>A0A7E4VIA5</accession>
<evidence type="ECO:0000313" key="3">
    <source>
        <dbReference type="WBParaSite" id="Pan_g20518.t1"/>
    </source>
</evidence>
<keyword evidence="2" id="KW-1185">Reference proteome</keyword>
<sequence>MTALHCRRRGRRQGSNATAAPTTGKTTHTNVFQDENAEGRKRNRPCSRLLASLAVANSVPWSTADGKDGLMREAEQRRNKKNRK</sequence>
<reference evidence="3" key="2">
    <citation type="submission" date="2020-10" db="UniProtKB">
        <authorList>
            <consortium name="WormBaseParasite"/>
        </authorList>
    </citation>
    <scope>IDENTIFICATION</scope>
</reference>
<reference evidence="2" key="1">
    <citation type="journal article" date="2013" name="Genetics">
        <title>The draft genome and transcriptome of Panagrellus redivivus are shaped by the harsh demands of a free-living lifestyle.</title>
        <authorList>
            <person name="Srinivasan J."/>
            <person name="Dillman A.R."/>
            <person name="Macchietto M.G."/>
            <person name="Heikkinen L."/>
            <person name="Lakso M."/>
            <person name="Fracchia K.M."/>
            <person name="Antoshechkin I."/>
            <person name="Mortazavi A."/>
            <person name="Wong G."/>
            <person name="Sternberg P.W."/>
        </authorList>
    </citation>
    <scope>NUCLEOTIDE SEQUENCE [LARGE SCALE GENOMIC DNA]</scope>
    <source>
        <strain evidence="2">MT8872</strain>
    </source>
</reference>
<evidence type="ECO:0000313" key="2">
    <source>
        <dbReference type="Proteomes" id="UP000492821"/>
    </source>
</evidence>
<feature type="compositionally biased region" description="Basic residues" evidence="1">
    <location>
        <begin position="1"/>
        <end position="12"/>
    </location>
</feature>